<reference evidence="1" key="1">
    <citation type="submission" date="2014-07" db="EMBL/GenBank/DDBJ databases">
        <authorList>
            <person name="Martin A.A"/>
            <person name="De Silva N."/>
        </authorList>
    </citation>
    <scope>NUCLEOTIDE SEQUENCE</scope>
</reference>
<protein>
    <submittedName>
        <fullName evidence="2">7TM_GPCR_Srx domain-containing protein</fullName>
    </submittedName>
</protein>
<name>A0A0K0FCI0_STRVS</name>
<dbReference type="AlphaFoldDB" id="A0A0K0FCI0"/>
<dbReference type="Proteomes" id="UP000035680">
    <property type="component" value="Unassembled WGS sequence"/>
</dbReference>
<dbReference type="WBParaSite" id="SVE_0654500.1">
    <property type="protein sequence ID" value="SVE_0654500.1"/>
    <property type="gene ID" value="SVE_0654500"/>
</dbReference>
<keyword evidence="1" id="KW-1185">Reference proteome</keyword>
<accession>A0A0K0FCI0</accession>
<proteinExistence type="predicted"/>
<evidence type="ECO:0000313" key="1">
    <source>
        <dbReference type="Proteomes" id="UP000035680"/>
    </source>
</evidence>
<organism evidence="1 2">
    <name type="scientific">Strongyloides venezuelensis</name>
    <name type="common">Threadworm</name>
    <dbReference type="NCBI Taxonomy" id="75913"/>
    <lineage>
        <taxon>Eukaryota</taxon>
        <taxon>Metazoa</taxon>
        <taxon>Ecdysozoa</taxon>
        <taxon>Nematoda</taxon>
        <taxon>Chromadorea</taxon>
        <taxon>Rhabditida</taxon>
        <taxon>Tylenchina</taxon>
        <taxon>Panagrolaimomorpha</taxon>
        <taxon>Strongyloidoidea</taxon>
        <taxon>Strongyloididae</taxon>
        <taxon>Strongyloides</taxon>
    </lineage>
</organism>
<sequence length="130" mass="15159">MLPYNYIELPGRTGLKQYYHITFFEAKLIYIQSFNIYKLSFTCKWINIANNAIFGETSVISAILRTIYNIVILQRYRQVITKSLGNESSKPFLMFSNMALSTVCLVIFATEQLVRLYFLLDNKPDGFLFI</sequence>
<reference evidence="2" key="2">
    <citation type="submission" date="2015-08" db="UniProtKB">
        <authorList>
            <consortium name="WormBaseParasite"/>
        </authorList>
    </citation>
    <scope>IDENTIFICATION</scope>
</reference>
<evidence type="ECO:0000313" key="2">
    <source>
        <dbReference type="WBParaSite" id="SVE_0654500.1"/>
    </source>
</evidence>